<reference evidence="6 7" key="1">
    <citation type="submission" date="2018-02" db="EMBL/GenBank/DDBJ databases">
        <title>Novel Leptospira species isolated from soil and water in Japan.</title>
        <authorList>
            <person name="Nakao R."/>
            <person name="Masuzawa T."/>
        </authorList>
    </citation>
    <scope>NUCLEOTIDE SEQUENCE [LARGE SCALE GENOMIC DNA]</scope>
    <source>
        <strain evidence="6 7">E8</strain>
    </source>
</reference>
<gene>
    <name evidence="6" type="ORF">LPTSP1_24860</name>
</gene>
<evidence type="ECO:0000256" key="2">
    <source>
        <dbReference type="ARBA" id="ARBA00022741"/>
    </source>
</evidence>
<dbReference type="SUPFAM" id="SSF55931">
    <property type="entry name" value="Glutamine synthetase/guanido kinase"/>
    <property type="match status" value="1"/>
</dbReference>
<keyword evidence="2" id="KW-0547">Nucleotide-binding</keyword>
<accession>A0A2P2D4B1</accession>
<feature type="domain" description="Phosphagen kinase C-terminal" evidence="5">
    <location>
        <begin position="142"/>
        <end position="205"/>
    </location>
</feature>
<comment type="caution">
    <text evidence="6">The sequence shown here is derived from an EMBL/GenBank/DDBJ whole genome shotgun (WGS) entry which is preliminary data.</text>
</comment>
<sequence>MDGCIYCGLSLLDWKNRGKIGCAHCIQFLGEEYTKFIPIQAPSDWEPPSHFPAITIWEKFRKTNWEEGLSYIDSNRLPFTYRFRIARNPKHSTYTKRTEKTDQFLNSFIGENDSQVKDPNFGKKQPISELKQRIPWNSGTLVMGDEDHIRWEYVTDSLLELNSVLKSDFLTKFEAEDKFDFQKGIGFINSCPTNSGFGDKLSVSIPARLADSGELRDFRLPTDWGFYREELKGRLVFFRKNFGPNRKNSFFNLVSYLALLVISGKEGTKASFDP</sequence>
<evidence type="ECO:0000256" key="4">
    <source>
        <dbReference type="ARBA" id="ARBA00022840"/>
    </source>
</evidence>
<dbReference type="Gene3D" id="3.30.590.10">
    <property type="entry name" value="Glutamine synthetase/guanido kinase, catalytic domain"/>
    <property type="match status" value="1"/>
</dbReference>
<evidence type="ECO:0000256" key="1">
    <source>
        <dbReference type="ARBA" id="ARBA00022679"/>
    </source>
</evidence>
<dbReference type="GO" id="GO:0016301">
    <property type="term" value="F:kinase activity"/>
    <property type="evidence" value="ECO:0007669"/>
    <property type="project" value="UniProtKB-KW"/>
</dbReference>
<dbReference type="Proteomes" id="UP000245076">
    <property type="component" value="Unassembled WGS sequence"/>
</dbReference>
<protein>
    <submittedName>
        <fullName evidence="6">ATP:guanido phosphotransferase, C-terminal catalytic domain protein</fullName>
    </submittedName>
</protein>
<evidence type="ECO:0000256" key="3">
    <source>
        <dbReference type="ARBA" id="ARBA00022777"/>
    </source>
</evidence>
<evidence type="ECO:0000259" key="5">
    <source>
        <dbReference type="Pfam" id="PF00217"/>
    </source>
</evidence>
<keyword evidence="1 6" id="KW-0808">Transferase</keyword>
<evidence type="ECO:0000313" key="6">
    <source>
        <dbReference type="EMBL" id="GBF39484.1"/>
    </source>
</evidence>
<keyword evidence="4" id="KW-0067">ATP-binding</keyword>
<name>A0A2P2D4B1_9LEPT</name>
<dbReference type="Pfam" id="PF00217">
    <property type="entry name" value="ATP-gua_Ptrans"/>
    <property type="match status" value="1"/>
</dbReference>
<keyword evidence="7" id="KW-1185">Reference proteome</keyword>
<proteinExistence type="predicted"/>
<dbReference type="InterPro" id="IPR014746">
    <property type="entry name" value="Gln_synth/guanido_kin_cat_dom"/>
</dbReference>
<evidence type="ECO:0000313" key="7">
    <source>
        <dbReference type="Proteomes" id="UP000245076"/>
    </source>
</evidence>
<keyword evidence="3" id="KW-0418">Kinase</keyword>
<organism evidence="6 7">
    <name type="scientific">Leptospira johnsonii</name>
    <dbReference type="NCBI Taxonomy" id="1917820"/>
    <lineage>
        <taxon>Bacteria</taxon>
        <taxon>Pseudomonadati</taxon>
        <taxon>Spirochaetota</taxon>
        <taxon>Spirochaetia</taxon>
        <taxon>Leptospirales</taxon>
        <taxon>Leptospiraceae</taxon>
        <taxon>Leptospira</taxon>
    </lineage>
</organism>
<dbReference type="RefSeq" id="WP_174704461.1">
    <property type="nucleotide sequence ID" value="NZ_BFAY01000011.1"/>
</dbReference>
<dbReference type="AlphaFoldDB" id="A0A2P2D4B1"/>
<dbReference type="InterPro" id="IPR022414">
    <property type="entry name" value="ATP-guanido_PTrfase_cat"/>
</dbReference>
<dbReference type="GO" id="GO:0005524">
    <property type="term" value="F:ATP binding"/>
    <property type="evidence" value="ECO:0007669"/>
    <property type="project" value="UniProtKB-KW"/>
</dbReference>
<dbReference type="EMBL" id="BFAY01000011">
    <property type="protein sequence ID" value="GBF39484.1"/>
    <property type="molecule type" value="Genomic_DNA"/>
</dbReference>